<dbReference type="InterPro" id="IPR050877">
    <property type="entry name" value="EMX-VAX-Noto_Homeobox_TFs"/>
</dbReference>
<dbReference type="PANTHER" id="PTHR24339:SF28">
    <property type="entry name" value="E5-RELATED"/>
    <property type="match status" value="1"/>
</dbReference>
<dbReference type="Gene3D" id="1.10.10.60">
    <property type="entry name" value="Homeodomain-like"/>
    <property type="match status" value="1"/>
</dbReference>
<keyword evidence="3 5" id="KW-0371">Homeobox</keyword>
<dbReference type="GO" id="GO:0000981">
    <property type="term" value="F:DNA-binding transcription factor activity, RNA polymerase II-specific"/>
    <property type="evidence" value="ECO:0007669"/>
    <property type="project" value="TreeGrafter"/>
</dbReference>
<dbReference type="InterPro" id="IPR001356">
    <property type="entry name" value="HD"/>
</dbReference>
<dbReference type="STRING" id="451379.A0A0N5AR22"/>
<dbReference type="InterPro" id="IPR009057">
    <property type="entry name" value="Homeodomain-like_sf"/>
</dbReference>
<dbReference type="Pfam" id="PF00046">
    <property type="entry name" value="Homeodomain"/>
    <property type="match status" value="1"/>
</dbReference>
<organism evidence="9 10">
    <name type="scientific">Syphacia muris</name>
    <dbReference type="NCBI Taxonomy" id="451379"/>
    <lineage>
        <taxon>Eukaryota</taxon>
        <taxon>Metazoa</taxon>
        <taxon>Ecdysozoa</taxon>
        <taxon>Nematoda</taxon>
        <taxon>Chromadorea</taxon>
        <taxon>Rhabditida</taxon>
        <taxon>Spirurina</taxon>
        <taxon>Oxyuridomorpha</taxon>
        <taxon>Oxyuroidea</taxon>
        <taxon>Oxyuridae</taxon>
        <taxon>Syphacia</taxon>
    </lineage>
</organism>
<evidence type="ECO:0000256" key="5">
    <source>
        <dbReference type="PROSITE-ProRule" id="PRU00108"/>
    </source>
</evidence>
<proteinExistence type="predicted"/>
<feature type="domain" description="Homeobox" evidence="8">
    <location>
        <begin position="10"/>
        <end position="55"/>
    </location>
</feature>
<dbReference type="PROSITE" id="PS50071">
    <property type="entry name" value="HOMEOBOX_2"/>
    <property type="match status" value="1"/>
</dbReference>
<evidence type="ECO:0000256" key="4">
    <source>
        <dbReference type="ARBA" id="ARBA00023242"/>
    </source>
</evidence>
<dbReference type="SMART" id="SM00389">
    <property type="entry name" value="HOX"/>
    <property type="match status" value="1"/>
</dbReference>
<reference evidence="10" key="1">
    <citation type="submission" date="2017-02" db="UniProtKB">
        <authorList>
            <consortium name="WormBaseParasite"/>
        </authorList>
    </citation>
    <scope>IDENTIFICATION</scope>
</reference>
<evidence type="ECO:0000256" key="3">
    <source>
        <dbReference type="ARBA" id="ARBA00023155"/>
    </source>
</evidence>
<dbReference type="GO" id="GO:0000978">
    <property type="term" value="F:RNA polymerase II cis-regulatory region sequence-specific DNA binding"/>
    <property type="evidence" value="ECO:0007669"/>
    <property type="project" value="TreeGrafter"/>
</dbReference>
<dbReference type="WBParaSite" id="SMUV_0000715401-mRNA-1">
    <property type="protein sequence ID" value="SMUV_0000715401-mRNA-1"/>
    <property type="gene ID" value="SMUV_0000715401"/>
</dbReference>
<protein>
    <submittedName>
        <fullName evidence="10">Homeobox domain-containing protein</fullName>
    </submittedName>
</protein>
<feature type="compositionally biased region" description="Polar residues" evidence="7">
    <location>
        <begin position="50"/>
        <end position="59"/>
    </location>
</feature>
<evidence type="ECO:0000256" key="2">
    <source>
        <dbReference type="ARBA" id="ARBA00023125"/>
    </source>
</evidence>
<feature type="DNA-binding region" description="Homeobox" evidence="5">
    <location>
        <begin position="12"/>
        <end position="56"/>
    </location>
</feature>
<evidence type="ECO:0000256" key="7">
    <source>
        <dbReference type="SAM" id="MobiDB-lite"/>
    </source>
</evidence>
<dbReference type="Proteomes" id="UP000046393">
    <property type="component" value="Unplaced"/>
</dbReference>
<accession>A0A0N5AR22</accession>
<evidence type="ECO:0000313" key="9">
    <source>
        <dbReference type="Proteomes" id="UP000046393"/>
    </source>
</evidence>
<dbReference type="AlphaFoldDB" id="A0A0N5AR22"/>
<feature type="region of interest" description="Disordered" evidence="7">
    <location>
        <begin position="50"/>
        <end position="85"/>
    </location>
</feature>
<dbReference type="PANTHER" id="PTHR24339">
    <property type="entry name" value="HOMEOBOX PROTEIN EMX-RELATED"/>
    <property type="match status" value="1"/>
</dbReference>
<dbReference type="CDD" id="cd00086">
    <property type="entry name" value="homeodomain"/>
    <property type="match status" value="1"/>
</dbReference>
<name>A0A0N5AR22_9BILA</name>
<sequence length="85" mass="9682">MLTQSEGLKSKKRRSRTAFTEWQLAGLERRFSEQQYMVGEERTELAQSLQLNPLQQNKNPRAEPGIDPGTSRTLSANHTTRPLSP</sequence>
<keyword evidence="4 5" id="KW-0539">Nucleus</keyword>
<dbReference type="SUPFAM" id="SSF46689">
    <property type="entry name" value="Homeodomain-like"/>
    <property type="match status" value="1"/>
</dbReference>
<evidence type="ECO:0000256" key="6">
    <source>
        <dbReference type="RuleBase" id="RU000682"/>
    </source>
</evidence>
<dbReference type="GO" id="GO:0005634">
    <property type="term" value="C:nucleus"/>
    <property type="evidence" value="ECO:0007669"/>
    <property type="project" value="UniProtKB-SubCell"/>
</dbReference>
<evidence type="ECO:0000313" key="10">
    <source>
        <dbReference type="WBParaSite" id="SMUV_0000715401-mRNA-1"/>
    </source>
</evidence>
<evidence type="ECO:0000259" key="8">
    <source>
        <dbReference type="PROSITE" id="PS50071"/>
    </source>
</evidence>
<feature type="compositionally biased region" description="Polar residues" evidence="7">
    <location>
        <begin position="70"/>
        <end position="85"/>
    </location>
</feature>
<keyword evidence="2 5" id="KW-0238">DNA-binding</keyword>
<keyword evidence="9" id="KW-1185">Reference proteome</keyword>
<evidence type="ECO:0000256" key="1">
    <source>
        <dbReference type="ARBA" id="ARBA00004123"/>
    </source>
</evidence>
<comment type="subcellular location">
    <subcellularLocation>
        <location evidence="1 5 6">Nucleus</location>
    </subcellularLocation>
</comment>